<evidence type="ECO:0000256" key="3">
    <source>
        <dbReference type="RuleBase" id="RU000363"/>
    </source>
</evidence>
<dbReference type="SUPFAM" id="SSF51735">
    <property type="entry name" value="NAD(P)-binding Rossmann-fold domains"/>
    <property type="match status" value="2"/>
</dbReference>
<dbReference type="EMBL" id="BGPR01025217">
    <property type="protein sequence ID" value="GBN93944.1"/>
    <property type="molecule type" value="Genomic_DNA"/>
</dbReference>
<dbReference type="InterPro" id="IPR036291">
    <property type="entry name" value="NAD(P)-bd_dom_sf"/>
</dbReference>
<evidence type="ECO:0000313" key="4">
    <source>
        <dbReference type="EMBL" id="GBN93944.1"/>
    </source>
</evidence>
<dbReference type="Gene3D" id="3.40.50.720">
    <property type="entry name" value="NAD(P)-binding Rossmann-like Domain"/>
    <property type="match status" value="2"/>
</dbReference>
<evidence type="ECO:0000256" key="2">
    <source>
        <dbReference type="ARBA" id="ARBA00023002"/>
    </source>
</evidence>
<feature type="non-terminal residue" evidence="4">
    <location>
        <position position="180"/>
    </location>
</feature>
<reference evidence="4 5" key="1">
    <citation type="journal article" date="2019" name="Sci. Rep.">
        <title>Orb-weaving spider Araneus ventricosus genome elucidates the spidroin gene catalogue.</title>
        <authorList>
            <person name="Kono N."/>
            <person name="Nakamura H."/>
            <person name="Ohtoshi R."/>
            <person name="Moran D.A.P."/>
            <person name="Shinohara A."/>
            <person name="Yoshida Y."/>
            <person name="Fujiwara M."/>
            <person name="Mori M."/>
            <person name="Tomita M."/>
            <person name="Arakawa K."/>
        </authorList>
    </citation>
    <scope>NUCLEOTIDE SEQUENCE [LARGE SCALE GENOMIC DNA]</scope>
</reference>
<dbReference type="CDD" id="cd05233">
    <property type="entry name" value="SDR_c"/>
    <property type="match status" value="1"/>
</dbReference>
<comment type="similarity">
    <text evidence="1 3">Belongs to the short-chain dehydrogenases/reductases (SDR) family.</text>
</comment>
<dbReference type="PRINTS" id="PR00081">
    <property type="entry name" value="GDHRDH"/>
</dbReference>
<dbReference type="Proteomes" id="UP000499080">
    <property type="component" value="Unassembled WGS sequence"/>
</dbReference>
<keyword evidence="5" id="KW-1185">Reference proteome</keyword>
<sequence>MFQEIRQIYGRVDICINNAGLGYDEPLLTGSTAEFRNMLDVNVMAMCICTQLVVQLMQENGGDGQIIHISRCDLTKESDILSMFQEVRQIYGRVDICINNAGLGYDEPLLTGSTSEFRNMLDVNVMALCICTKLAVQLMQENGGDGQIIHISSILGHKISTAGPGAHFYCGTKYMVRALT</sequence>
<comment type="caution">
    <text evidence="4">The sequence shown here is derived from an EMBL/GenBank/DDBJ whole genome shotgun (WGS) entry which is preliminary data.</text>
</comment>
<accession>A0A4Y2T037</accession>
<dbReference type="PANTHER" id="PTHR43115:SF4">
    <property type="entry name" value="DEHYDROGENASE_REDUCTASE SDR FAMILY MEMBER 11"/>
    <property type="match status" value="1"/>
</dbReference>
<evidence type="ECO:0000313" key="5">
    <source>
        <dbReference type="Proteomes" id="UP000499080"/>
    </source>
</evidence>
<dbReference type="PANTHER" id="PTHR43115">
    <property type="entry name" value="DEHYDROGENASE/REDUCTASE SDR FAMILY MEMBER 11"/>
    <property type="match status" value="1"/>
</dbReference>
<dbReference type="InterPro" id="IPR002347">
    <property type="entry name" value="SDR_fam"/>
</dbReference>
<keyword evidence="2" id="KW-0560">Oxidoreductase</keyword>
<protein>
    <submittedName>
        <fullName evidence="4">Dehydrogenase/reductase SDR family member 11</fullName>
    </submittedName>
</protein>
<gene>
    <name evidence="4" type="primary">DHRS11_16</name>
    <name evidence="4" type="ORF">AVEN_203794_1</name>
</gene>
<dbReference type="PRINTS" id="PR00080">
    <property type="entry name" value="SDRFAMILY"/>
</dbReference>
<proteinExistence type="inferred from homology"/>
<name>A0A4Y2T037_ARAVE</name>
<dbReference type="Pfam" id="PF00106">
    <property type="entry name" value="adh_short"/>
    <property type="match status" value="1"/>
</dbReference>
<organism evidence="4 5">
    <name type="scientific">Araneus ventricosus</name>
    <name type="common">Orbweaver spider</name>
    <name type="synonym">Epeira ventricosa</name>
    <dbReference type="NCBI Taxonomy" id="182803"/>
    <lineage>
        <taxon>Eukaryota</taxon>
        <taxon>Metazoa</taxon>
        <taxon>Ecdysozoa</taxon>
        <taxon>Arthropoda</taxon>
        <taxon>Chelicerata</taxon>
        <taxon>Arachnida</taxon>
        <taxon>Araneae</taxon>
        <taxon>Araneomorphae</taxon>
        <taxon>Entelegynae</taxon>
        <taxon>Araneoidea</taxon>
        <taxon>Araneidae</taxon>
        <taxon>Araneus</taxon>
    </lineage>
</organism>
<dbReference type="GO" id="GO:0016491">
    <property type="term" value="F:oxidoreductase activity"/>
    <property type="evidence" value="ECO:0007669"/>
    <property type="project" value="UniProtKB-KW"/>
</dbReference>
<dbReference type="OrthoDB" id="1933717at2759"/>
<evidence type="ECO:0000256" key="1">
    <source>
        <dbReference type="ARBA" id="ARBA00006484"/>
    </source>
</evidence>
<dbReference type="AlphaFoldDB" id="A0A4Y2T037"/>